<protein>
    <recommendedName>
        <fullName evidence="1">HNH nuclease domain-containing protein</fullName>
    </recommendedName>
</protein>
<keyword evidence="3" id="KW-1185">Reference proteome</keyword>
<accession>A0A5E4Z1R2</accession>
<organism evidence="2 3">
    <name type="scientific">Pandoraea terrae</name>
    <dbReference type="NCBI Taxonomy" id="1537710"/>
    <lineage>
        <taxon>Bacteria</taxon>
        <taxon>Pseudomonadati</taxon>
        <taxon>Pseudomonadota</taxon>
        <taxon>Betaproteobacteria</taxon>
        <taxon>Burkholderiales</taxon>
        <taxon>Burkholderiaceae</taxon>
        <taxon>Pandoraea</taxon>
    </lineage>
</organism>
<name>A0A5E4Z1R2_9BURK</name>
<dbReference type="Pfam" id="PF13391">
    <property type="entry name" value="HNH_2"/>
    <property type="match status" value="1"/>
</dbReference>
<sequence length="408" mass="44966">MKKTQILTANDIKRGLVRVAQSDTIFPSDVFGHKRLPREKCIEVNLPNGDSYLTDVLTYPDGRPRFLREGASVRHYLEAIGARAGDVLELTQVDGRSYLLNVLSGRSGTESVFPGEANIPDIPAVATNAIDETPPDLVSLITVNEYADAISEASRVFTAEQYEMLVGHALAPNRTLSMERLAALGGYDGHEAGNSQYGRLGGLIARRLGVSGLANQVYVLCTPSKEKDENGHYQLTLRERVFEALSVLEMLSATPMASDGIQDEQDKSPCDSEQCRNEPLTVRQALIEARLGQGSYRRKMLRWWGGACAVTGCTVEKVLVASHALPWKLATNRQRLDHFNGLPLVATLDKLFDSGFIGFNGEGRMLFSKSLSAQQKADLGLREGMCLRKIEPRIMKYLSRHREMNGLG</sequence>
<evidence type="ECO:0000259" key="1">
    <source>
        <dbReference type="Pfam" id="PF13391"/>
    </source>
</evidence>
<dbReference type="RefSeq" id="WP_224788951.1">
    <property type="nucleotide sequence ID" value="NZ_CABPRZ010000030.1"/>
</dbReference>
<reference evidence="2 3" key="1">
    <citation type="submission" date="2019-08" db="EMBL/GenBank/DDBJ databases">
        <authorList>
            <person name="Peeters C."/>
        </authorList>
    </citation>
    <scope>NUCLEOTIDE SEQUENCE [LARGE SCALE GENOMIC DNA]</scope>
    <source>
        <strain evidence="2 3">LMG 30175</strain>
    </source>
</reference>
<evidence type="ECO:0000313" key="3">
    <source>
        <dbReference type="Proteomes" id="UP000414233"/>
    </source>
</evidence>
<dbReference type="InterPro" id="IPR003615">
    <property type="entry name" value="HNH_nuc"/>
</dbReference>
<gene>
    <name evidence="2" type="ORF">PTE30175_04876</name>
</gene>
<evidence type="ECO:0000313" key="2">
    <source>
        <dbReference type="EMBL" id="VVE55079.1"/>
    </source>
</evidence>
<dbReference type="EMBL" id="CABPRZ010000030">
    <property type="protein sequence ID" value="VVE55079.1"/>
    <property type="molecule type" value="Genomic_DNA"/>
</dbReference>
<dbReference type="AlphaFoldDB" id="A0A5E4Z1R2"/>
<proteinExistence type="predicted"/>
<dbReference type="Proteomes" id="UP000414233">
    <property type="component" value="Unassembled WGS sequence"/>
</dbReference>
<feature type="domain" description="HNH nuclease" evidence="1">
    <location>
        <begin position="308"/>
        <end position="360"/>
    </location>
</feature>